<dbReference type="SUPFAM" id="SSF54001">
    <property type="entry name" value="Cysteine proteinases"/>
    <property type="match status" value="1"/>
</dbReference>
<accession>A0A1C0YTH3</accession>
<evidence type="ECO:0000313" key="1">
    <source>
        <dbReference type="EMBL" id="OCS90476.1"/>
    </source>
</evidence>
<sequence>MTTRTIYVVLTATRTWLSRTIQLVTRDRYNHVSIALDPLLHEMYSFGRRHENNPFIGGFTQESRTSSIFQQAYCAIYSCVLSQERYIQLRKRLRDMKAHSTQYQYHFLGLFALWCGYKWERENTYFCSHFIATLFQEMQLELPCNEPFFMRPNDFACLPYATCVYEGPFEHYVKSNLPVHT</sequence>
<dbReference type="RefSeq" id="WP_066464739.1">
    <property type="nucleotide sequence ID" value="NZ_MATO01000037.1"/>
</dbReference>
<organism evidence="1 2">
    <name type="scientific">Caryophanon latum</name>
    <dbReference type="NCBI Taxonomy" id="33977"/>
    <lineage>
        <taxon>Bacteria</taxon>
        <taxon>Bacillati</taxon>
        <taxon>Bacillota</taxon>
        <taxon>Bacilli</taxon>
        <taxon>Bacillales</taxon>
        <taxon>Caryophanaceae</taxon>
        <taxon>Caryophanon</taxon>
    </lineage>
</organism>
<evidence type="ECO:0000313" key="2">
    <source>
        <dbReference type="Proteomes" id="UP000093482"/>
    </source>
</evidence>
<gene>
    <name evidence="1" type="ORF">A6K76_11460</name>
</gene>
<proteinExistence type="predicted"/>
<keyword evidence="2" id="KW-1185">Reference proteome</keyword>
<dbReference type="InterPro" id="IPR038765">
    <property type="entry name" value="Papain-like_cys_pep_sf"/>
</dbReference>
<name>A0A1C0YTH3_9BACL</name>
<reference evidence="1 2" key="1">
    <citation type="submission" date="2016-07" db="EMBL/GenBank/DDBJ databases">
        <title>Caryophanon latum genome sequencing.</title>
        <authorList>
            <person name="Verma A."/>
            <person name="Pal Y."/>
            <person name="Krishnamurthi S."/>
        </authorList>
    </citation>
    <scope>NUCLEOTIDE SEQUENCE [LARGE SCALE GENOMIC DNA]</scope>
    <source>
        <strain evidence="1 2">DSM 14151</strain>
    </source>
</reference>
<dbReference type="EMBL" id="MATO01000037">
    <property type="protein sequence ID" value="OCS90476.1"/>
    <property type="molecule type" value="Genomic_DNA"/>
</dbReference>
<protein>
    <submittedName>
        <fullName evidence="1">Uncharacterized protein</fullName>
    </submittedName>
</protein>
<dbReference type="Proteomes" id="UP000093482">
    <property type="component" value="Unassembled WGS sequence"/>
</dbReference>
<dbReference type="OrthoDB" id="1645744at2"/>
<dbReference type="Gene3D" id="3.90.1720.10">
    <property type="entry name" value="endopeptidase domain like (from Nostoc punctiforme)"/>
    <property type="match status" value="1"/>
</dbReference>
<comment type="caution">
    <text evidence="1">The sequence shown here is derived from an EMBL/GenBank/DDBJ whole genome shotgun (WGS) entry which is preliminary data.</text>
</comment>
<dbReference type="AlphaFoldDB" id="A0A1C0YTH3"/>